<proteinExistence type="predicted"/>
<evidence type="ECO:0000313" key="2">
    <source>
        <dbReference type="EMBL" id="QQM32910.1"/>
    </source>
</evidence>
<sequence length="214" mass="23377">MSWKITLIMLGVSMFALGSSATGASAAPITIKGVNLKMSLVDQVAEFNRRGLVCYQETNSLNAPLRVLDGASSPADERVICIDAGDFKTHRAEIEQLLRSVPDYCENAIRTETEASNCLDARGDLFQATSPLMKAIISPDGRVSFECDFVKTCMFDLEQIVHVFQRQVLNKPFETLHSYPFKACAAGDDGDEVCIGGDGGILLRWSAGRVMNFN</sequence>
<protein>
    <submittedName>
        <fullName evidence="2">Uncharacterized protein</fullName>
    </submittedName>
</protein>
<reference evidence="2 3" key="1">
    <citation type="submission" date="2020-12" db="EMBL/GenBank/DDBJ databases">
        <authorList>
            <person name="Zheng R.K."/>
            <person name="Sun C.M."/>
        </authorList>
    </citation>
    <scope>NUCLEOTIDE SEQUENCE [LARGE SCALE GENOMIC DNA]</scope>
    <source>
        <strain evidence="2 3">ZRK001</strain>
        <plasmid evidence="2 3">plas-001</plasmid>
    </source>
</reference>
<evidence type="ECO:0000313" key="3">
    <source>
        <dbReference type="Proteomes" id="UP000596083"/>
    </source>
</evidence>
<dbReference type="Proteomes" id="UP000596083">
    <property type="component" value="Plasmid plas-001"/>
</dbReference>
<keyword evidence="2" id="KW-0614">Plasmid</keyword>
<dbReference type="EMBL" id="CP066787">
    <property type="protein sequence ID" value="QQM32910.1"/>
    <property type="molecule type" value="Genomic_DNA"/>
</dbReference>
<dbReference type="RefSeq" id="WP_200338275.1">
    <property type="nucleotide sequence ID" value="NZ_CP066787.1"/>
</dbReference>
<name>A0A7T7HPD6_9HYPH</name>
<keyword evidence="1" id="KW-0732">Signal</keyword>
<feature type="chain" id="PRO_5033040410" evidence="1">
    <location>
        <begin position="27"/>
        <end position="214"/>
    </location>
</feature>
<gene>
    <name evidence="2" type="ORF">JET14_20950</name>
</gene>
<dbReference type="AlphaFoldDB" id="A0A7T7HPD6"/>
<organism evidence="2 3">
    <name type="scientific">Martelella lutilitoris</name>
    <dbReference type="NCBI Taxonomy" id="2583532"/>
    <lineage>
        <taxon>Bacteria</taxon>
        <taxon>Pseudomonadati</taxon>
        <taxon>Pseudomonadota</taxon>
        <taxon>Alphaproteobacteria</taxon>
        <taxon>Hyphomicrobiales</taxon>
        <taxon>Aurantimonadaceae</taxon>
        <taxon>Martelella</taxon>
    </lineage>
</organism>
<accession>A0A7T7HPD6</accession>
<dbReference type="KEGG" id="mlut:JET14_20950"/>
<geneLocation type="plasmid" evidence="2 3">
    <name>plas-001</name>
</geneLocation>
<evidence type="ECO:0000256" key="1">
    <source>
        <dbReference type="SAM" id="SignalP"/>
    </source>
</evidence>
<feature type="signal peptide" evidence="1">
    <location>
        <begin position="1"/>
        <end position="26"/>
    </location>
</feature>